<dbReference type="PROSITE" id="PS50181">
    <property type="entry name" value="FBOX"/>
    <property type="match status" value="1"/>
</dbReference>
<dbReference type="InterPro" id="IPR055411">
    <property type="entry name" value="LRR_FXL15/At3g58940/PEG3-like"/>
</dbReference>
<dbReference type="EMBL" id="WJXA01000043">
    <property type="protein sequence ID" value="KAF7116811.1"/>
    <property type="molecule type" value="Genomic_DNA"/>
</dbReference>
<name>A0A834FXU5_RHOSS</name>
<protein>
    <recommendedName>
        <fullName evidence="1">F-box domain-containing protein</fullName>
    </recommendedName>
</protein>
<accession>A0A834FXU5</accession>
<dbReference type="InterPro" id="IPR001810">
    <property type="entry name" value="F-box_dom"/>
</dbReference>
<gene>
    <name evidence="2" type="ORF">RHSIM_RhsimUnG0013200</name>
</gene>
<evidence type="ECO:0000259" key="1">
    <source>
        <dbReference type="PROSITE" id="PS50181"/>
    </source>
</evidence>
<comment type="caution">
    <text evidence="2">The sequence shown here is derived from an EMBL/GenBank/DDBJ whole genome shotgun (WGS) entry which is preliminary data.</text>
</comment>
<dbReference type="SMART" id="SM00579">
    <property type="entry name" value="FBD"/>
    <property type="match status" value="2"/>
</dbReference>
<keyword evidence="3" id="KW-1185">Reference proteome</keyword>
<sequence length="542" mass="62617">MTFRSLIPFFRRQMGERKRQRDDSVHPHSSEHIELSQEQNVGEGNDIISSLPGNVLHHILSFLSTKDAIRTSILSTKWEYLWTSISDIDLTDDMFPWTGKKEDRSLLDFVDRIFHFHDASDIRSLTIKSLEPVNSSRVNSWISASMRRNIEELNLSLNWKAQPVLPCHLFTCHSLVTLKLFMKWSLKVPSLTHFSNLKTLELSYVTFSDDDSTQHLFSSCPVLQELALVKCGWKNLKTIMICIPTLRRLNIENSAMSTRDFFSCVTKIYAANLIHLRCISSPVVDFRLYDLSLLVDASIGFHNIYSPEEVTPQVLGLLSGVVNVKRLSITIDMLEGFDFDNMEGYTLGRVPSCFTSSLKTVRIAHFDEDPDEMWFIRFLLKNAIVLERLVLHCYPADQEKHSRRLNKLPRGSKSCVIELLPLRSPFLNGIHERAELSPLYIWSRFLLHQGFDSDYIHDHEVCLMLERVPSCCCFKRFSLSYFKGKPAEMHFLRLLLKNATLLKKMTLYCEPILSEDSGKEEEVNNQLRGFPRRSESCVIELL</sequence>
<dbReference type="InterPro" id="IPR032675">
    <property type="entry name" value="LRR_dom_sf"/>
</dbReference>
<organism evidence="2 3">
    <name type="scientific">Rhododendron simsii</name>
    <name type="common">Sims's rhododendron</name>
    <dbReference type="NCBI Taxonomy" id="118357"/>
    <lineage>
        <taxon>Eukaryota</taxon>
        <taxon>Viridiplantae</taxon>
        <taxon>Streptophyta</taxon>
        <taxon>Embryophyta</taxon>
        <taxon>Tracheophyta</taxon>
        <taxon>Spermatophyta</taxon>
        <taxon>Magnoliopsida</taxon>
        <taxon>eudicotyledons</taxon>
        <taxon>Gunneridae</taxon>
        <taxon>Pentapetalae</taxon>
        <taxon>asterids</taxon>
        <taxon>Ericales</taxon>
        <taxon>Ericaceae</taxon>
        <taxon>Ericoideae</taxon>
        <taxon>Rhodoreae</taxon>
        <taxon>Rhododendron</taxon>
    </lineage>
</organism>
<dbReference type="InterPro" id="IPR036047">
    <property type="entry name" value="F-box-like_dom_sf"/>
</dbReference>
<dbReference type="Pfam" id="PF08387">
    <property type="entry name" value="FBD"/>
    <property type="match status" value="2"/>
</dbReference>
<dbReference type="AlphaFoldDB" id="A0A834FXU5"/>
<dbReference type="Pfam" id="PF24758">
    <property type="entry name" value="LRR_At5g56370"/>
    <property type="match status" value="1"/>
</dbReference>
<dbReference type="InterPro" id="IPR050232">
    <property type="entry name" value="FBL13/AtMIF1-like"/>
</dbReference>
<proteinExistence type="predicted"/>
<dbReference type="Gene3D" id="3.80.10.10">
    <property type="entry name" value="Ribonuclease Inhibitor"/>
    <property type="match status" value="1"/>
</dbReference>
<dbReference type="Pfam" id="PF00646">
    <property type="entry name" value="F-box"/>
    <property type="match status" value="1"/>
</dbReference>
<dbReference type="InterPro" id="IPR053781">
    <property type="entry name" value="F-box_AtFBL13-like"/>
</dbReference>
<dbReference type="Gene3D" id="1.20.1280.50">
    <property type="match status" value="1"/>
</dbReference>
<dbReference type="SUPFAM" id="SSF52047">
    <property type="entry name" value="RNI-like"/>
    <property type="match status" value="1"/>
</dbReference>
<dbReference type="Proteomes" id="UP000626092">
    <property type="component" value="Unassembled WGS sequence"/>
</dbReference>
<dbReference type="InterPro" id="IPR006566">
    <property type="entry name" value="FBD"/>
</dbReference>
<evidence type="ECO:0000313" key="2">
    <source>
        <dbReference type="EMBL" id="KAF7116811.1"/>
    </source>
</evidence>
<dbReference type="SUPFAM" id="SSF81383">
    <property type="entry name" value="F-box domain"/>
    <property type="match status" value="1"/>
</dbReference>
<dbReference type="PANTHER" id="PTHR31900:SF30">
    <property type="entry name" value="SUPERFAMILY PROTEIN, PUTATIVE-RELATED"/>
    <property type="match status" value="1"/>
</dbReference>
<dbReference type="PANTHER" id="PTHR31900">
    <property type="entry name" value="F-BOX/RNI SUPERFAMILY PROTEIN-RELATED"/>
    <property type="match status" value="1"/>
</dbReference>
<feature type="domain" description="F-box" evidence="1">
    <location>
        <begin position="45"/>
        <end position="81"/>
    </location>
</feature>
<reference evidence="2" key="1">
    <citation type="submission" date="2019-11" db="EMBL/GenBank/DDBJ databases">
        <authorList>
            <person name="Liu Y."/>
            <person name="Hou J."/>
            <person name="Li T.-Q."/>
            <person name="Guan C.-H."/>
            <person name="Wu X."/>
            <person name="Wu H.-Z."/>
            <person name="Ling F."/>
            <person name="Zhang R."/>
            <person name="Shi X.-G."/>
            <person name="Ren J.-P."/>
            <person name="Chen E.-F."/>
            <person name="Sun J.-M."/>
        </authorList>
    </citation>
    <scope>NUCLEOTIDE SEQUENCE</scope>
    <source>
        <strain evidence="2">Adult_tree_wgs_1</strain>
        <tissue evidence="2">Leaves</tissue>
    </source>
</reference>
<dbReference type="OrthoDB" id="612216at2759"/>
<dbReference type="CDD" id="cd22160">
    <property type="entry name" value="F-box_AtFBL13-like"/>
    <property type="match status" value="1"/>
</dbReference>
<evidence type="ECO:0000313" key="3">
    <source>
        <dbReference type="Proteomes" id="UP000626092"/>
    </source>
</evidence>